<name>A0A645HKH1_9ZZZZ</name>
<gene>
    <name evidence="1" type="ORF">SDC9_187029</name>
</gene>
<reference evidence="1" key="1">
    <citation type="submission" date="2019-08" db="EMBL/GenBank/DDBJ databases">
        <authorList>
            <person name="Kucharzyk K."/>
            <person name="Murdoch R.W."/>
            <person name="Higgins S."/>
            <person name="Loffler F."/>
        </authorList>
    </citation>
    <scope>NUCLEOTIDE SEQUENCE</scope>
</reference>
<proteinExistence type="predicted"/>
<comment type="caution">
    <text evidence="1">The sequence shown here is derived from an EMBL/GenBank/DDBJ whole genome shotgun (WGS) entry which is preliminary data.</text>
</comment>
<sequence>MVHAAHHRHHGGAVGKGQHADFRPGQIFFNHHLVARAAKQPLAHDGAHPGQRGFFIFTDQHTLAKGQPVGFQHQRELMRLLDIGRRRVGIGKHLVPGGGDAVLFHQALAEHLAAFDLRRGSRGAKRGNAHRVQPVHQP</sequence>
<accession>A0A645HKH1</accession>
<dbReference type="EMBL" id="VSSQ01095351">
    <property type="protein sequence ID" value="MPN39501.1"/>
    <property type="molecule type" value="Genomic_DNA"/>
</dbReference>
<organism evidence="1">
    <name type="scientific">bioreactor metagenome</name>
    <dbReference type="NCBI Taxonomy" id="1076179"/>
    <lineage>
        <taxon>unclassified sequences</taxon>
        <taxon>metagenomes</taxon>
        <taxon>ecological metagenomes</taxon>
    </lineage>
</organism>
<protein>
    <submittedName>
        <fullName evidence="1">Uncharacterized protein</fullName>
    </submittedName>
</protein>
<dbReference type="AlphaFoldDB" id="A0A645HKH1"/>
<evidence type="ECO:0000313" key="1">
    <source>
        <dbReference type="EMBL" id="MPN39501.1"/>
    </source>
</evidence>